<organism evidence="1 2">
    <name type="scientific">Naganishia vaughanmartiniae</name>
    <dbReference type="NCBI Taxonomy" id="1424756"/>
    <lineage>
        <taxon>Eukaryota</taxon>
        <taxon>Fungi</taxon>
        <taxon>Dikarya</taxon>
        <taxon>Basidiomycota</taxon>
        <taxon>Agaricomycotina</taxon>
        <taxon>Tremellomycetes</taxon>
        <taxon>Filobasidiales</taxon>
        <taxon>Filobasidiaceae</taxon>
        <taxon>Naganishia</taxon>
    </lineage>
</organism>
<keyword evidence="2" id="KW-1185">Reference proteome</keyword>
<accession>A0ACC2X1M9</accession>
<dbReference type="Proteomes" id="UP001243375">
    <property type="component" value="Unassembled WGS sequence"/>
</dbReference>
<protein>
    <submittedName>
        <fullName evidence="1">Uncharacterized protein</fullName>
    </submittedName>
</protein>
<dbReference type="EMBL" id="JASBWU010000013">
    <property type="protein sequence ID" value="KAJ9116966.1"/>
    <property type="molecule type" value="Genomic_DNA"/>
</dbReference>
<sequence>MPRQLSIQAFPTPLRIASLIRCPDKSGSSQLHPLAHNLLARLITFAPLHSPEFFGLVSNDAETAVYAAADMVQKAVDDLCATQQEQDKWIEVAEESWKAFQIDGEGTGGQKGEDAGEQQSIIHTVTAVLAEAGISCKYQSSYYADFVLVKTQCFAETMELFQNCGWSVEDPSDHTPTSPSSAQVSLRSRSPQTPRGHPSRQSTSSLPEASNEYITYYDSPVVPDTVPRRRTRPHTADGCLGNNQQARRGGGLRSLADGGVKRRSMSTMLDLQKDERLERDRKEESRVSKEQTRLQNFRVEVDQRRDREDFQFSDIKYERDDEGDRLSANEVVPSWAEALVEQLDDLLLDQKSNSIIAGAEERRSSTPASVTIDMSGTANGTSALMYPVLPSCPIRSGSQHRPTEATRSTAPVVSQLQGRIAVVGLNKETESQWEHRVQVFLIYPEAQVKVCKNQRSVGRSHCEGTTPRSLEANASDGRTQEETVMPKKQILQVSSESGSSAMTNGTFISYIRTREGTSLATEIPIIRSLFPNEAERDSLLQSGGELDMFDDEDIQNVKAGNHEPHIFSTEGHVLHSANHDPGDEINGVATASSPGRFKLDMSDSGYGSEFGIPGMDVHQVPSSDLRLSRSSSPERIEGWKPERGVKYCLQLYCQQPGVCKGDQDEGSVHTHLIADISQSFSTENGLNMLYASTYHSANILVESQHVRVASRILGTVVGGFGKEAKV</sequence>
<reference evidence="1" key="1">
    <citation type="submission" date="2023-04" db="EMBL/GenBank/DDBJ databases">
        <title>Draft Genome sequencing of Naganishia species isolated from polar environments using Oxford Nanopore Technology.</title>
        <authorList>
            <person name="Leo P."/>
            <person name="Venkateswaran K."/>
        </authorList>
    </citation>
    <scope>NUCLEOTIDE SEQUENCE</scope>
    <source>
        <strain evidence="1">MNA-CCFEE 5425</strain>
    </source>
</reference>
<evidence type="ECO:0000313" key="2">
    <source>
        <dbReference type="Proteomes" id="UP001243375"/>
    </source>
</evidence>
<evidence type="ECO:0000313" key="1">
    <source>
        <dbReference type="EMBL" id="KAJ9116966.1"/>
    </source>
</evidence>
<comment type="caution">
    <text evidence="1">The sequence shown here is derived from an EMBL/GenBank/DDBJ whole genome shotgun (WGS) entry which is preliminary data.</text>
</comment>
<proteinExistence type="predicted"/>
<name>A0ACC2X1M9_9TREE</name>
<gene>
    <name evidence="1" type="ORF">QFC22_004624</name>
</gene>